<accession>A0A506USA9</accession>
<organism evidence="3 4">
    <name type="scientific">Oecophyllibacter saccharovorans</name>
    <dbReference type="NCBI Taxonomy" id="2558360"/>
    <lineage>
        <taxon>Bacteria</taxon>
        <taxon>Pseudomonadati</taxon>
        <taxon>Pseudomonadota</taxon>
        <taxon>Alphaproteobacteria</taxon>
        <taxon>Acetobacterales</taxon>
        <taxon>Acetobacteraceae</taxon>
        <taxon>Oecophyllibacter</taxon>
    </lineage>
</organism>
<proteinExistence type="predicted"/>
<reference evidence="3 4" key="1">
    <citation type="submission" date="2019-03" db="EMBL/GenBank/DDBJ databases">
        <title>The complete genome sequence of Neokomagataea sp. Jb2 NBRC113641.</title>
        <authorList>
            <person name="Chua K.-O."/>
            <person name="Chan K.-G."/>
            <person name="See-Too W.-S."/>
        </authorList>
    </citation>
    <scope>NUCLEOTIDE SEQUENCE [LARGE SCALE GENOMIC DNA]</scope>
    <source>
        <strain evidence="3 4">Jb2</strain>
    </source>
</reference>
<dbReference type="AlphaFoldDB" id="A0A506USA9"/>
<evidence type="ECO:0000256" key="1">
    <source>
        <dbReference type="SAM" id="MobiDB-lite"/>
    </source>
</evidence>
<dbReference type="EMBL" id="SORZ01000001">
    <property type="protein sequence ID" value="TPW35983.1"/>
    <property type="molecule type" value="Genomic_DNA"/>
</dbReference>
<name>A0A506USA9_9PROT</name>
<keyword evidence="4" id="KW-1185">Reference proteome</keyword>
<feature type="chain" id="PRO_5021337544" evidence="2">
    <location>
        <begin position="21"/>
        <end position="175"/>
    </location>
</feature>
<feature type="region of interest" description="Disordered" evidence="1">
    <location>
        <begin position="71"/>
        <end position="98"/>
    </location>
</feature>
<evidence type="ECO:0000313" key="4">
    <source>
        <dbReference type="Proteomes" id="UP000315037"/>
    </source>
</evidence>
<comment type="caution">
    <text evidence="3">The sequence shown here is derived from an EMBL/GenBank/DDBJ whole genome shotgun (WGS) entry which is preliminary data.</text>
</comment>
<gene>
    <name evidence="3" type="ORF">E3202_03460</name>
</gene>
<sequence length="175" mass="17254">MTVLAAGLGLALGTALPGNAAHAAAAGAMSARQCHQAFQAAKKDGSLNGQTYAAFKAAKCQTADVGAATPAGSGAAASGSVPAGAVPEAKTSENSDMVKPSAAATVTTTSAAGVVFPQAIAPEFSKLTPGKARLQTCAAQYRANKPKGANGQLKWIQKGGGYWSQCNAHLKAATP</sequence>
<evidence type="ECO:0000256" key="2">
    <source>
        <dbReference type="SAM" id="SignalP"/>
    </source>
</evidence>
<keyword evidence="2" id="KW-0732">Signal</keyword>
<dbReference type="Proteomes" id="UP000315037">
    <property type="component" value="Unassembled WGS sequence"/>
</dbReference>
<evidence type="ECO:0000313" key="3">
    <source>
        <dbReference type="EMBL" id="TPW35983.1"/>
    </source>
</evidence>
<dbReference type="RefSeq" id="WP_165600348.1">
    <property type="nucleotide sequence ID" value="NZ_SORZ01000001.1"/>
</dbReference>
<feature type="compositionally biased region" description="Low complexity" evidence="1">
    <location>
        <begin position="71"/>
        <end position="87"/>
    </location>
</feature>
<protein>
    <submittedName>
        <fullName evidence="3">Uncharacterized protein</fullName>
    </submittedName>
</protein>
<feature type="signal peptide" evidence="2">
    <location>
        <begin position="1"/>
        <end position="20"/>
    </location>
</feature>